<dbReference type="AlphaFoldDB" id="A0A7C9A584"/>
<dbReference type="EMBL" id="GISG01205257">
    <property type="protein sequence ID" value="MBA4659838.1"/>
    <property type="molecule type" value="Transcribed_RNA"/>
</dbReference>
<reference evidence="1" key="2">
    <citation type="submission" date="2020-07" db="EMBL/GenBank/DDBJ databases">
        <authorList>
            <person name="Vera ALvarez R."/>
            <person name="Arias-Moreno D.M."/>
            <person name="Jimenez-Jacinto V."/>
            <person name="Jimenez-Bremont J.F."/>
            <person name="Swaminathan K."/>
            <person name="Moose S.P."/>
            <person name="Guerrero-Gonzalez M.L."/>
            <person name="Marino-Ramirez L."/>
            <person name="Landsman D."/>
            <person name="Rodriguez-Kessler M."/>
            <person name="Delgado-Sanchez P."/>
        </authorList>
    </citation>
    <scope>NUCLEOTIDE SEQUENCE</scope>
    <source>
        <tissue evidence="1">Cladode</tissue>
    </source>
</reference>
<proteinExistence type="predicted"/>
<name>A0A7C9A584_OPUST</name>
<protein>
    <submittedName>
        <fullName evidence="1">Uncharacterized protein</fullName>
    </submittedName>
</protein>
<reference evidence="1" key="1">
    <citation type="journal article" date="2013" name="J. Plant Res.">
        <title>Effect of fungi and light on seed germination of three Opuntia species from semiarid lands of central Mexico.</title>
        <authorList>
            <person name="Delgado-Sanchez P."/>
            <person name="Jimenez-Bremont J.F."/>
            <person name="Guerrero-Gonzalez Mde L."/>
            <person name="Flores J."/>
        </authorList>
    </citation>
    <scope>NUCLEOTIDE SEQUENCE</scope>
    <source>
        <tissue evidence="1">Cladode</tissue>
    </source>
</reference>
<accession>A0A7C9A584</accession>
<organism evidence="1">
    <name type="scientific">Opuntia streptacantha</name>
    <name type="common">Prickly pear cactus</name>
    <name type="synonym">Opuntia cardona</name>
    <dbReference type="NCBI Taxonomy" id="393608"/>
    <lineage>
        <taxon>Eukaryota</taxon>
        <taxon>Viridiplantae</taxon>
        <taxon>Streptophyta</taxon>
        <taxon>Embryophyta</taxon>
        <taxon>Tracheophyta</taxon>
        <taxon>Spermatophyta</taxon>
        <taxon>Magnoliopsida</taxon>
        <taxon>eudicotyledons</taxon>
        <taxon>Gunneridae</taxon>
        <taxon>Pentapetalae</taxon>
        <taxon>Caryophyllales</taxon>
        <taxon>Cactineae</taxon>
        <taxon>Cactaceae</taxon>
        <taxon>Opuntioideae</taxon>
        <taxon>Opuntia</taxon>
    </lineage>
</organism>
<evidence type="ECO:0000313" key="1">
    <source>
        <dbReference type="EMBL" id="MBA4659838.1"/>
    </source>
</evidence>
<sequence>MIIEPIFFTTTLNLESSSDSRIASSIRLKIYVTNTIFMDSKQPVYGMGFPRLINLLHSSLILLKISQHHPLGDTPKHATQPCKTHMTQNLLHNRNTAHSQGSASVV</sequence>